<evidence type="ECO:0000313" key="4">
    <source>
        <dbReference type="EMBL" id="PFG44792.1"/>
    </source>
</evidence>
<feature type="region of interest" description="Disordered" evidence="1">
    <location>
        <begin position="823"/>
        <end position="938"/>
    </location>
</feature>
<feature type="compositionally biased region" description="Low complexity" evidence="1">
    <location>
        <begin position="922"/>
        <end position="931"/>
    </location>
</feature>
<feature type="compositionally biased region" description="Low complexity" evidence="1">
    <location>
        <begin position="823"/>
        <end position="834"/>
    </location>
</feature>
<feature type="chain" id="PRO_5012496066" description="VWFA domain-containing protein" evidence="2">
    <location>
        <begin position="32"/>
        <end position="938"/>
    </location>
</feature>
<feature type="domain" description="VWFA" evidence="3">
    <location>
        <begin position="59"/>
        <end position="176"/>
    </location>
</feature>
<dbReference type="Proteomes" id="UP000224130">
    <property type="component" value="Unassembled WGS sequence"/>
</dbReference>
<sequence>MVSRTRRAGVVVTAVLLALAAVPVGTLPAGAATLSDAGADAFAELSACVAGTDRLVASIVVDESASLKSTDPADERVGAVEVAVDTLAALEASGADVDVELAVFGEQHTRLVGWGSPSGEHGQRVRQAIRDELPSRKEAQHTDYREALHETQASIAARQAQVDGDSCSAVLWFTDGKLDVGADGADPADEDARKELCRPGGIVDGIRSSGTTVIALALFAQGDDTVTPRNRHQLRAVAEGEGKGVTCGTLPVPDGAVGGAYLRADQPSALRRLFSGAGALMEGFTPSDGGALACPLDCPVVVHADAAVGSFRIVHEVEAGGAPMRLTAPDGSTHELTRGSGGTSGSSISTTENDGLFVTDVTPGPAGAGDWLLDGDSGTVVDLYHRWGASVEVVSIEDADGLVIGEENTLALTVHSLDGTVAPPSLFADPVGLTVTVDGETVPATPQDDGTYTVPVIVPADSVPAEVEVAVTAVAVSAPHRVPLGPVVAVVGVPTVLPATYPTITPTRLDLPRMPADEPTTAAFDLSGPADGETSACFGSAAIDGPVQAGRIDLGVDDGAAPGGCVVIPAGATVSVPVTVTAESVADGSLSGTLPVTVTGANGGEEITLEVPVSGSMFRPVDEGKRWLILIALLVGAVGLAWATAETGRRLADRYRLGDDLRYARVQVRIDAGGVRRRDGDLLITPDDFRRAGVPAVTSRFEVAGLVFDRTAPIVPLLPMQGRVRAHGQLVLTGVGTPSHVLDEKGSAAPVRFPGTGHLYLLLQPPAERTPETSDGLDADLVLLVPARHGSVGGPIARWTADLTSYTQWPEIVEAARAAFAARERGSAPAGRSPRPGRLRRADRRPSSASEAPATTATTDPAVPDLVTGARPADTGPPSFGDGPPSFGDGSPSSPSRRGRTRPTSWDDPPSRDRRDPPPASQPSTPTSSDDGPPPAFG</sequence>
<protein>
    <recommendedName>
        <fullName evidence="3">VWFA domain-containing protein</fullName>
    </recommendedName>
</protein>
<dbReference type="InterPro" id="IPR002035">
    <property type="entry name" value="VWF_A"/>
</dbReference>
<organism evidence="4 5">
    <name type="scientific">Isoptericola jiangsuensis</name>
    <dbReference type="NCBI Taxonomy" id="548579"/>
    <lineage>
        <taxon>Bacteria</taxon>
        <taxon>Bacillati</taxon>
        <taxon>Actinomycetota</taxon>
        <taxon>Actinomycetes</taxon>
        <taxon>Micrococcales</taxon>
        <taxon>Promicromonosporaceae</taxon>
        <taxon>Isoptericola</taxon>
    </lineage>
</organism>
<accession>A0A2A9F2L3</accession>
<feature type="signal peptide" evidence="2">
    <location>
        <begin position="1"/>
        <end position="31"/>
    </location>
</feature>
<gene>
    <name evidence="4" type="ORF">ATJ88_3529</name>
</gene>
<feature type="compositionally biased region" description="Low complexity" evidence="1">
    <location>
        <begin position="874"/>
        <end position="908"/>
    </location>
</feature>
<feature type="region of interest" description="Disordered" evidence="1">
    <location>
        <begin position="324"/>
        <end position="353"/>
    </location>
</feature>
<dbReference type="EMBL" id="PDJJ01000001">
    <property type="protein sequence ID" value="PFG44792.1"/>
    <property type="molecule type" value="Genomic_DNA"/>
</dbReference>
<evidence type="ECO:0000256" key="1">
    <source>
        <dbReference type="SAM" id="MobiDB-lite"/>
    </source>
</evidence>
<keyword evidence="5" id="KW-1185">Reference proteome</keyword>
<name>A0A2A9F2L3_9MICO</name>
<comment type="caution">
    <text evidence="4">The sequence shown here is derived from an EMBL/GenBank/DDBJ whole genome shotgun (WGS) entry which is preliminary data.</text>
</comment>
<dbReference type="InterPro" id="IPR036465">
    <property type="entry name" value="vWFA_dom_sf"/>
</dbReference>
<dbReference type="Gene3D" id="3.40.50.410">
    <property type="entry name" value="von Willebrand factor, type A domain"/>
    <property type="match status" value="1"/>
</dbReference>
<feature type="compositionally biased region" description="Low complexity" evidence="1">
    <location>
        <begin position="847"/>
        <end position="865"/>
    </location>
</feature>
<reference evidence="4 5" key="1">
    <citation type="submission" date="2017-10" db="EMBL/GenBank/DDBJ databases">
        <title>Sequencing the genomes of 1000 actinobacteria strains.</title>
        <authorList>
            <person name="Klenk H.-P."/>
        </authorList>
    </citation>
    <scope>NUCLEOTIDE SEQUENCE [LARGE SCALE GENOMIC DNA]</scope>
    <source>
        <strain evidence="4 5">DSM 21863</strain>
    </source>
</reference>
<evidence type="ECO:0000256" key="2">
    <source>
        <dbReference type="SAM" id="SignalP"/>
    </source>
</evidence>
<evidence type="ECO:0000259" key="3">
    <source>
        <dbReference type="Pfam" id="PF13519"/>
    </source>
</evidence>
<dbReference type="SUPFAM" id="SSF53300">
    <property type="entry name" value="vWA-like"/>
    <property type="match status" value="1"/>
</dbReference>
<dbReference type="Pfam" id="PF13519">
    <property type="entry name" value="VWA_2"/>
    <property type="match status" value="1"/>
</dbReference>
<proteinExistence type="predicted"/>
<dbReference type="AlphaFoldDB" id="A0A2A9F2L3"/>
<evidence type="ECO:0000313" key="5">
    <source>
        <dbReference type="Proteomes" id="UP000224130"/>
    </source>
</evidence>
<keyword evidence="2" id="KW-0732">Signal</keyword>